<dbReference type="AlphaFoldDB" id="A0A820D9F7"/>
<dbReference type="Proteomes" id="UP000663873">
    <property type="component" value="Unassembled WGS sequence"/>
</dbReference>
<proteinExistence type="predicted"/>
<evidence type="ECO:0000256" key="1">
    <source>
        <dbReference type="SAM" id="MobiDB-lite"/>
    </source>
</evidence>
<sequence>MLSSVVYSIELPYLGAILLGKSPLNFMSFQKPLRELYMTYFQERIHDERRIIISDCDLLIFEHDSTVKRKRSLIYSNFESIVDIQLLKLSFMISNTDYPQHKSVQAAFLPIGYEHQQRFHSLYTKINKSQYNILSRSTSCHPPLLLFVIRKPDLGSSSSLLDCHVFDLHRESTAFDLCCMMRKLIIQRTMSPTLSIKTTLIHTNDNNNEITKENRTKYLQRNRPMSTMEHRHIDNQSKKYKQNNHLPANVNSNDVAYLTTNCPRNLFSSSPLPINNVQHPLLFHDTSKVLSMNKDIHCMSSPCSTLKQRHFIKASSQIQDESDEIVNDLLNIVASEQIKNQISIKRQASFDRTSNSDGSTMNKKRYFHNKKRLTKSITAINNVPNQQKLNSMVDGQLFRPQILLNPYGDIGNYVPKFLRENITMRSSDNQDQNIYSLVQQLQNNQTKASINIHQINTNVSNKKLKSTDDDHRVPCILKSREDIINDTKVYPSTSNSNFHSLSSKFNISASKSKPKRVASFSIGDTELPIDYRQYLRHTDQGAYLYGEEQRQQQQQQSLEHSLGYFP</sequence>
<name>A0A820D9F7_9BILA</name>
<protein>
    <submittedName>
        <fullName evidence="2">Uncharacterized protein</fullName>
    </submittedName>
</protein>
<feature type="region of interest" description="Disordered" evidence="1">
    <location>
        <begin position="547"/>
        <end position="566"/>
    </location>
</feature>
<evidence type="ECO:0000313" key="2">
    <source>
        <dbReference type="EMBL" id="CAF4224794.1"/>
    </source>
</evidence>
<reference evidence="2" key="1">
    <citation type="submission" date="2021-02" db="EMBL/GenBank/DDBJ databases">
        <authorList>
            <person name="Nowell W R."/>
        </authorList>
    </citation>
    <scope>NUCLEOTIDE SEQUENCE</scope>
</reference>
<organism evidence="2 3">
    <name type="scientific">Rotaria socialis</name>
    <dbReference type="NCBI Taxonomy" id="392032"/>
    <lineage>
        <taxon>Eukaryota</taxon>
        <taxon>Metazoa</taxon>
        <taxon>Spiralia</taxon>
        <taxon>Gnathifera</taxon>
        <taxon>Rotifera</taxon>
        <taxon>Eurotatoria</taxon>
        <taxon>Bdelloidea</taxon>
        <taxon>Philodinida</taxon>
        <taxon>Philodinidae</taxon>
        <taxon>Rotaria</taxon>
    </lineage>
</organism>
<comment type="caution">
    <text evidence="2">The sequence shown here is derived from an EMBL/GenBank/DDBJ whole genome shotgun (WGS) entry which is preliminary data.</text>
</comment>
<accession>A0A820D9F7</accession>
<gene>
    <name evidence="2" type="ORF">UJA718_LOCUS7957</name>
</gene>
<keyword evidence="3" id="KW-1185">Reference proteome</keyword>
<dbReference type="EMBL" id="CAJOBP010000823">
    <property type="protein sequence ID" value="CAF4224794.1"/>
    <property type="molecule type" value="Genomic_DNA"/>
</dbReference>
<evidence type="ECO:0000313" key="3">
    <source>
        <dbReference type="Proteomes" id="UP000663873"/>
    </source>
</evidence>